<dbReference type="EMBL" id="JAPWTK010001217">
    <property type="protein sequence ID" value="KAJ8933487.1"/>
    <property type="molecule type" value="Genomic_DNA"/>
</dbReference>
<protein>
    <submittedName>
        <fullName evidence="2">Uncharacterized protein</fullName>
    </submittedName>
</protein>
<gene>
    <name evidence="2" type="ORF">NQ318_016867</name>
</gene>
<dbReference type="Proteomes" id="UP001162162">
    <property type="component" value="Unassembled WGS sequence"/>
</dbReference>
<evidence type="ECO:0000313" key="3">
    <source>
        <dbReference type="Proteomes" id="UP001162162"/>
    </source>
</evidence>
<comment type="caution">
    <text evidence="2">The sequence shown here is derived from an EMBL/GenBank/DDBJ whole genome shotgun (WGS) entry which is preliminary data.</text>
</comment>
<evidence type="ECO:0000256" key="1">
    <source>
        <dbReference type="SAM" id="MobiDB-lite"/>
    </source>
</evidence>
<feature type="region of interest" description="Disordered" evidence="1">
    <location>
        <begin position="1"/>
        <end position="36"/>
    </location>
</feature>
<accession>A0AAV8X4M8</accession>
<evidence type="ECO:0000313" key="2">
    <source>
        <dbReference type="EMBL" id="KAJ8933487.1"/>
    </source>
</evidence>
<feature type="compositionally biased region" description="Basic residues" evidence="1">
    <location>
        <begin position="1"/>
        <end position="10"/>
    </location>
</feature>
<organism evidence="2 3">
    <name type="scientific">Aromia moschata</name>
    <dbReference type="NCBI Taxonomy" id="1265417"/>
    <lineage>
        <taxon>Eukaryota</taxon>
        <taxon>Metazoa</taxon>
        <taxon>Ecdysozoa</taxon>
        <taxon>Arthropoda</taxon>
        <taxon>Hexapoda</taxon>
        <taxon>Insecta</taxon>
        <taxon>Pterygota</taxon>
        <taxon>Neoptera</taxon>
        <taxon>Endopterygota</taxon>
        <taxon>Coleoptera</taxon>
        <taxon>Polyphaga</taxon>
        <taxon>Cucujiformia</taxon>
        <taxon>Chrysomeloidea</taxon>
        <taxon>Cerambycidae</taxon>
        <taxon>Cerambycinae</taxon>
        <taxon>Callichromatini</taxon>
        <taxon>Aromia</taxon>
    </lineage>
</organism>
<keyword evidence="3" id="KW-1185">Reference proteome</keyword>
<reference evidence="2" key="1">
    <citation type="journal article" date="2023" name="Insect Mol. Biol.">
        <title>Genome sequencing provides insights into the evolution of gene families encoding plant cell wall-degrading enzymes in longhorned beetles.</title>
        <authorList>
            <person name="Shin N.R."/>
            <person name="Okamura Y."/>
            <person name="Kirsch R."/>
            <person name="Pauchet Y."/>
        </authorList>
    </citation>
    <scope>NUCLEOTIDE SEQUENCE</scope>
    <source>
        <strain evidence="2">AMC_N1</strain>
    </source>
</reference>
<sequence length="102" mass="12004">MNRSKRYRIRRKEEEEEKKKKKKKKKKKEEEEEEEAQFNLRVNDGFKCRIRYERPAKSGLEPVNAEIDSGLEPVNGKDGLMEIDCPNGKNTIKHGSKKKISL</sequence>
<proteinExistence type="predicted"/>
<name>A0AAV8X4M8_9CUCU</name>
<dbReference type="AlphaFoldDB" id="A0AAV8X4M8"/>